<dbReference type="InterPro" id="IPR002941">
    <property type="entry name" value="DNA_methylase_N4/N6"/>
</dbReference>
<dbReference type="SUPFAM" id="SSF53335">
    <property type="entry name" value="S-adenosyl-L-methionine-dependent methyltransferases"/>
    <property type="match status" value="2"/>
</dbReference>
<protein>
    <recommendedName>
        <fullName evidence="10">DNA methylase N-4/N-6 domain-containing protein</fullName>
    </recommendedName>
</protein>
<dbReference type="AlphaFoldDB" id="A0A370L114"/>
<evidence type="ECO:0000313" key="12">
    <source>
        <dbReference type="Proteomes" id="UP000255207"/>
    </source>
</evidence>
<organism evidence="11 12">
    <name type="scientific">Bosea caraganae</name>
    <dbReference type="NCBI Taxonomy" id="2763117"/>
    <lineage>
        <taxon>Bacteria</taxon>
        <taxon>Pseudomonadati</taxon>
        <taxon>Pseudomonadota</taxon>
        <taxon>Alphaproteobacteria</taxon>
        <taxon>Hyphomicrobiales</taxon>
        <taxon>Boseaceae</taxon>
        <taxon>Bosea</taxon>
    </lineage>
</organism>
<dbReference type="GO" id="GO:0009307">
    <property type="term" value="P:DNA restriction-modification system"/>
    <property type="evidence" value="ECO:0007669"/>
    <property type="project" value="UniProtKB-KW"/>
</dbReference>
<keyword evidence="12" id="KW-1185">Reference proteome</keyword>
<dbReference type="EMBL" id="QQTP01000014">
    <property type="protein sequence ID" value="RDJ21062.1"/>
    <property type="molecule type" value="Genomic_DNA"/>
</dbReference>
<accession>A0A370L114</accession>
<dbReference type="OrthoDB" id="7806498at2"/>
<dbReference type="GO" id="GO:0015667">
    <property type="term" value="F:site-specific DNA-methyltransferase (cytosine-N4-specific) activity"/>
    <property type="evidence" value="ECO:0007669"/>
    <property type="project" value="UniProtKB-EC"/>
</dbReference>
<evidence type="ECO:0000313" key="11">
    <source>
        <dbReference type="EMBL" id="RDJ21062.1"/>
    </source>
</evidence>
<sequence length="435" mass="48506">MASRDRLAPQRTFQLNPGRESVQPCLSDLRLKGSRSSAPGGQPGNPGVSVLNAAQRLARIDWNFPNAGNTRGSVHTLHWFPGNYIPQIPAALIQVLSEPGDLVLDPFGGSGTTAVEALRLNRRVMVSDRMSASVLITRAKLALLDGALDRRRRSVLLADLTFEQRCRSDRFGGNGEGADPELNNWFAHDTLAQLRFLWQLVEAADTRPARQVLEVLFSDVLFDCAAPGSALTSSGRRRRHHWGWVADNVKPREFAPHNAIGLFRQRLMALDEVPARIGEPIGHAALVTQQDARSLALPDAVVDLVVTSPPYIGVIDYTHANRLLYTWMGWSMRIEREHEIGARFRRTRVNAVAEYKENMRRAKDEIYRVLRPGGGCAIVIGESRRFPGTALEILSDFAQLMPMVWGPVPRLMSRRRVSDRASSDPVEYVCVFRKP</sequence>
<dbReference type="PROSITE" id="PS00093">
    <property type="entry name" value="N4_MTASE"/>
    <property type="match status" value="1"/>
</dbReference>
<proteinExistence type="inferred from homology"/>
<evidence type="ECO:0000256" key="8">
    <source>
        <dbReference type="ARBA" id="ARBA00049120"/>
    </source>
</evidence>
<dbReference type="Pfam" id="PF01555">
    <property type="entry name" value="N6_N4_Mtase"/>
    <property type="match status" value="1"/>
</dbReference>
<dbReference type="InterPro" id="IPR017985">
    <property type="entry name" value="MeTrfase_CN4_CS"/>
</dbReference>
<dbReference type="Proteomes" id="UP000255207">
    <property type="component" value="Unassembled WGS sequence"/>
</dbReference>
<dbReference type="InterPro" id="IPR029063">
    <property type="entry name" value="SAM-dependent_MTases_sf"/>
</dbReference>
<comment type="caution">
    <text evidence="11">The sequence shown here is derived from an EMBL/GenBank/DDBJ whole genome shotgun (WGS) entry which is preliminary data.</text>
</comment>
<dbReference type="GO" id="GO:0003677">
    <property type="term" value="F:DNA binding"/>
    <property type="evidence" value="ECO:0007669"/>
    <property type="project" value="UniProtKB-KW"/>
</dbReference>
<dbReference type="Gene3D" id="3.40.50.150">
    <property type="entry name" value="Vaccinia Virus protein VP39"/>
    <property type="match status" value="2"/>
</dbReference>
<keyword evidence="3" id="KW-0808">Transferase</keyword>
<dbReference type="GO" id="GO:0008170">
    <property type="term" value="F:N-methyltransferase activity"/>
    <property type="evidence" value="ECO:0007669"/>
    <property type="project" value="InterPro"/>
</dbReference>
<keyword evidence="6" id="KW-0238">DNA-binding</keyword>
<dbReference type="GO" id="GO:0009007">
    <property type="term" value="F:site-specific DNA-methyltransferase (adenine-specific) activity"/>
    <property type="evidence" value="ECO:0007669"/>
    <property type="project" value="UniProtKB-EC"/>
</dbReference>
<evidence type="ECO:0000256" key="2">
    <source>
        <dbReference type="ARBA" id="ARBA00022603"/>
    </source>
</evidence>
<evidence type="ECO:0000259" key="10">
    <source>
        <dbReference type="Pfam" id="PF01555"/>
    </source>
</evidence>
<keyword evidence="2" id="KW-0489">Methyltransferase</keyword>
<gene>
    <name evidence="11" type="ORF">DWE98_22325</name>
</gene>
<evidence type="ECO:0000256" key="4">
    <source>
        <dbReference type="ARBA" id="ARBA00022691"/>
    </source>
</evidence>
<keyword evidence="5" id="KW-0680">Restriction system</keyword>
<comment type="catalytic activity">
    <reaction evidence="7">
        <text>a 2'-deoxyadenosine in DNA + S-adenosyl-L-methionine = an N(6)-methyl-2'-deoxyadenosine in DNA + S-adenosyl-L-homocysteine + H(+)</text>
        <dbReference type="Rhea" id="RHEA:15197"/>
        <dbReference type="Rhea" id="RHEA-COMP:12418"/>
        <dbReference type="Rhea" id="RHEA-COMP:12419"/>
        <dbReference type="ChEBI" id="CHEBI:15378"/>
        <dbReference type="ChEBI" id="CHEBI:57856"/>
        <dbReference type="ChEBI" id="CHEBI:59789"/>
        <dbReference type="ChEBI" id="CHEBI:90615"/>
        <dbReference type="ChEBI" id="CHEBI:90616"/>
        <dbReference type="EC" id="2.1.1.72"/>
    </reaction>
</comment>
<evidence type="ECO:0000256" key="3">
    <source>
        <dbReference type="ARBA" id="ARBA00022679"/>
    </source>
</evidence>
<keyword evidence="4" id="KW-0949">S-adenosyl-L-methionine</keyword>
<evidence type="ECO:0000256" key="7">
    <source>
        <dbReference type="ARBA" id="ARBA00047942"/>
    </source>
</evidence>
<evidence type="ECO:0000256" key="5">
    <source>
        <dbReference type="ARBA" id="ARBA00022747"/>
    </source>
</evidence>
<comment type="catalytic activity">
    <reaction evidence="8">
        <text>a 2'-deoxycytidine in DNA + S-adenosyl-L-methionine = an N(4)-methyl-2'-deoxycytidine in DNA + S-adenosyl-L-homocysteine + H(+)</text>
        <dbReference type="Rhea" id="RHEA:16857"/>
        <dbReference type="Rhea" id="RHEA-COMP:11369"/>
        <dbReference type="Rhea" id="RHEA-COMP:13674"/>
        <dbReference type="ChEBI" id="CHEBI:15378"/>
        <dbReference type="ChEBI" id="CHEBI:57856"/>
        <dbReference type="ChEBI" id="CHEBI:59789"/>
        <dbReference type="ChEBI" id="CHEBI:85452"/>
        <dbReference type="ChEBI" id="CHEBI:137933"/>
        <dbReference type="EC" id="2.1.1.113"/>
    </reaction>
</comment>
<feature type="region of interest" description="Disordered" evidence="9">
    <location>
        <begin position="1"/>
        <end position="21"/>
    </location>
</feature>
<reference evidence="12" key="1">
    <citation type="submission" date="2018-07" db="EMBL/GenBank/DDBJ databases">
        <authorList>
            <person name="Safronova V.I."/>
            <person name="Chirak E.R."/>
            <person name="Sazanova A.L."/>
        </authorList>
    </citation>
    <scope>NUCLEOTIDE SEQUENCE [LARGE SCALE GENOMIC DNA]</scope>
    <source>
        <strain evidence="12">RCAM04685</strain>
    </source>
</reference>
<evidence type="ECO:0000256" key="9">
    <source>
        <dbReference type="SAM" id="MobiDB-lite"/>
    </source>
</evidence>
<dbReference type="GO" id="GO:0032259">
    <property type="term" value="P:methylation"/>
    <property type="evidence" value="ECO:0007669"/>
    <property type="project" value="UniProtKB-KW"/>
</dbReference>
<comment type="similarity">
    <text evidence="1">Belongs to the N(4)/N(6)-methyltransferase family. N(4) subfamily.</text>
</comment>
<evidence type="ECO:0000256" key="6">
    <source>
        <dbReference type="ARBA" id="ARBA00023125"/>
    </source>
</evidence>
<feature type="domain" description="DNA methylase N-4/N-6" evidence="10">
    <location>
        <begin position="86"/>
        <end position="125"/>
    </location>
</feature>
<evidence type="ECO:0000256" key="1">
    <source>
        <dbReference type="ARBA" id="ARBA00010203"/>
    </source>
</evidence>
<name>A0A370L114_9HYPH</name>